<evidence type="ECO:0000313" key="8">
    <source>
        <dbReference type="Proteomes" id="UP001634394"/>
    </source>
</evidence>
<dbReference type="Proteomes" id="UP001634394">
    <property type="component" value="Unassembled WGS sequence"/>
</dbReference>
<name>A0ABD3WUG8_SINWO</name>
<proteinExistence type="predicted"/>
<evidence type="ECO:0000256" key="3">
    <source>
        <dbReference type="ARBA" id="ARBA00022989"/>
    </source>
</evidence>
<dbReference type="GO" id="GO:0016020">
    <property type="term" value="C:membrane"/>
    <property type="evidence" value="ECO:0007669"/>
    <property type="project" value="UniProtKB-SubCell"/>
</dbReference>
<reference evidence="7 8" key="1">
    <citation type="submission" date="2024-11" db="EMBL/GenBank/DDBJ databases">
        <title>Chromosome-level genome assembly of the freshwater bivalve Anodonta woodiana.</title>
        <authorList>
            <person name="Chen X."/>
        </authorList>
    </citation>
    <scope>NUCLEOTIDE SEQUENCE [LARGE SCALE GENOMIC DNA]</scope>
    <source>
        <strain evidence="7">MN2024</strain>
        <tissue evidence="7">Gills</tissue>
    </source>
</reference>
<keyword evidence="4 5" id="KW-0472">Membrane</keyword>
<dbReference type="Pfam" id="PF13903">
    <property type="entry name" value="Claudin_2"/>
    <property type="match status" value="1"/>
</dbReference>
<feature type="transmembrane region" description="Helical" evidence="5">
    <location>
        <begin position="7"/>
        <end position="28"/>
    </location>
</feature>
<evidence type="ECO:0000256" key="2">
    <source>
        <dbReference type="ARBA" id="ARBA00022692"/>
    </source>
</evidence>
<comment type="caution">
    <text evidence="7">The sequence shown here is derived from an EMBL/GenBank/DDBJ whole genome shotgun (WGS) entry which is preliminary data.</text>
</comment>
<evidence type="ECO:0000313" key="7">
    <source>
        <dbReference type="EMBL" id="KAL3877111.1"/>
    </source>
</evidence>
<keyword evidence="3 5" id="KW-1133">Transmembrane helix</keyword>
<dbReference type="InterPro" id="IPR051072">
    <property type="entry name" value="CACNG_subunit"/>
</dbReference>
<evidence type="ECO:0000256" key="4">
    <source>
        <dbReference type="ARBA" id="ARBA00023136"/>
    </source>
</evidence>
<sequence>MPCRGQFWTVACLGTGTTSLAALLLAVATEHWVYLTEQCLLEIPINETGTNITYTTFAYNFISRAGLWKICVENMGATNCVDVGLSEGLKRERVDGQWMTGAVTEATRAQFPLPVAAVVLTLSGFIFSILGNYRKDKKMIISAVLYILSGMCLSIGVIVYISSINDELSHQPMNTKVPIEIETGKATRECQSFKYAYDWSFFLIGISFIMEEISAVISVKVYLAPTGSNLDNMMMIIPGLQEKLNPEKERPEGTTSRATLIW</sequence>
<accession>A0ABD3WUG8</accession>
<keyword evidence="8" id="KW-1185">Reference proteome</keyword>
<dbReference type="InterPro" id="IPR004031">
    <property type="entry name" value="PMP22/EMP/MP20/Claudin"/>
</dbReference>
<comment type="subcellular location">
    <subcellularLocation>
        <location evidence="1">Membrane</location>
        <topology evidence="1">Multi-pass membrane protein</topology>
    </subcellularLocation>
</comment>
<dbReference type="AlphaFoldDB" id="A0ABD3WUG8"/>
<evidence type="ECO:0000313" key="6">
    <source>
        <dbReference type="EMBL" id="KAL3877106.1"/>
    </source>
</evidence>
<organism evidence="7 8">
    <name type="scientific">Sinanodonta woodiana</name>
    <name type="common">Chinese pond mussel</name>
    <name type="synonym">Anodonta woodiana</name>
    <dbReference type="NCBI Taxonomy" id="1069815"/>
    <lineage>
        <taxon>Eukaryota</taxon>
        <taxon>Metazoa</taxon>
        <taxon>Spiralia</taxon>
        <taxon>Lophotrochozoa</taxon>
        <taxon>Mollusca</taxon>
        <taxon>Bivalvia</taxon>
        <taxon>Autobranchia</taxon>
        <taxon>Heteroconchia</taxon>
        <taxon>Palaeoheterodonta</taxon>
        <taxon>Unionida</taxon>
        <taxon>Unionoidea</taxon>
        <taxon>Unionidae</taxon>
        <taxon>Unioninae</taxon>
        <taxon>Sinanodonta</taxon>
    </lineage>
</organism>
<dbReference type="Gene3D" id="1.20.140.150">
    <property type="match status" value="1"/>
</dbReference>
<evidence type="ECO:0000256" key="1">
    <source>
        <dbReference type="ARBA" id="ARBA00004141"/>
    </source>
</evidence>
<feature type="transmembrane region" description="Helical" evidence="5">
    <location>
        <begin position="201"/>
        <end position="223"/>
    </location>
</feature>
<gene>
    <name evidence="6" type="ORF">ACJMK2_034861</name>
    <name evidence="7" type="ORF">ACJMK2_034866</name>
</gene>
<dbReference type="EMBL" id="JBJQND010000005">
    <property type="protein sequence ID" value="KAL3877106.1"/>
    <property type="molecule type" value="Genomic_DNA"/>
</dbReference>
<feature type="transmembrane region" description="Helical" evidence="5">
    <location>
        <begin position="143"/>
        <end position="163"/>
    </location>
</feature>
<protein>
    <submittedName>
        <fullName evidence="7">Uncharacterized protein</fullName>
    </submittedName>
</protein>
<evidence type="ECO:0000256" key="5">
    <source>
        <dbReference type="SAM" id="Phobius"/>
    </source>
</evidence>
<keyword evidence="2 5" id="KW-0812">Transmembrane</keyword>
<dbReference type="EMBL" id="JBJQND010000005">
    <property type="protein sequence ID" value="KAL3877111.1"/>
    <property type="molecule type" value="Genomic_DNA"/>
</dbReference>
<dbReference type="PANTHER" id="PTHR12107">
    <property type="entry name" value="VOLTAGE-DEPENDENT CALCIUM CHANNEL GAMMA SUBUNIT"/>
    <property type="match status" value="1"/>
</dbReference>
<feature type="transmembrane region" description="Helical" evidence="5">
    <location>
        <begin position="111"/>
        <end position="131"/>
    </location>
</feature>
<dbReference type="PANTHER" id="PTHR12107:SF0">
    <property type="entry name" value="STARGAZIN (MAMMALIAN CALCIUM CHANNEL) HOMOLOG"/>
    <property type="match status" value="1"/>
</dbReference>